<organism evidence="10 11">
    <name type="scientific">Marinicella pacifica</name>
    <dbReference type="NCBI Taxonomy" id="1171543"/>
    <lineage>
        <taxon>Bacteria</taxon>
        <taxon>Pseudomonadati</taxon>
        <taxon>Pseudomonadota</taxon>
        <taxon>Gammaproteobacteria</taxon>
        <taxon>Lysobacterales</taxon>
        <taxon>Marinicellaceae</taxon>
        <taxon>Marinicella</taxon>
    </lineage>
</organism>
<dbReference type="GO" id="GO:0005829">
    <property type="term" value="C:cytosol"/>
    <property type="evidence" value="ECO:0007669"/>
    <property type="project" value="TreeGrafter"/>
</dbReference>
<dbReference type="EC" id="2.1.3.2" evidence="7"/>
<gene>
    <name evidence="7 10" type="primary">pyrB</name>
    <name evidence="10" type="ORF">GCM10011365_03450</name>
</gene>
<evidence type="ECO:0000313" key="11">
    <source>
        <dbReference type="Proteomes" id="UP000605253"/>
    </source>
</evidence>
<evidence type="ECO:0000313" key="10">
    <source>
        <dbReference type="EMBL" id="GGF85700.1"/>
    </source>
</evidence>
<evidence type="ECO:0000256" key="1">
    <source>
        <dbReference type="ARBA" id="ARBA00004852"/>
    </source>
</evidence>
<reference evidence="10" key="1">
    <citation type="journal article" date="2014" name="Int. J. Syst. Evol. Microbiol.">
        <title>Complete genome sequence of Corynebacterium casei LMG S-19264T (=DSM 44701T), isolated from a smear-ripened cheese.</title>
        <authorList>
            <consortium name="US DOE Joint Genome Institute (JGI-PGF)"/>
            <person name="Walter F."/>
            <person name="Albersmeier A."/>
            <person name="Kalinowski J."/>
            <person name="Ruckert C."/>
        </authorList>
    </citation>
    <scope>NUCLEOTIDE SEQUENCE</scope>
    <source>
        <strain evidence="10">CGMCC 1.12181</strain>
    </source>
</reference>
<dbReference type="Proteomes" id="UP000605253">
    <property type="component" value="Unassembled WGS sequence"/>
</dbReference>
<comment type="function">
    <text evidence="5 7">Catalyzes the condensation of carbamoyl phosphate and aspartate to form carbamoyl aspartate and inorganic phosphate, the committed step in the de novo pyrimidine nucleotide biosynthesis pathway.</text>
</comment>
<evidence type="ECO:0000256" key="2">
    <source>
        <dbReference type="ARBA" id="ARBA00008896"/>
    </source>
</evidence>
<comment type="caution">
    <text evidence="10">The sequence shown here is derived from an EMBL/GenBank/DDBJ whole genome shotgun (WGS) entry which is preliminary data.</text>
</comment>
<comment type="pathway">
    <text evidence="1 7">Pyrimidine metabolism; UMP biosynthesis via de novo pathway; (S)-dihydroorotate from bicarbonate: step 2/3.</text>
</comment>
<dbReference type="InterPro" id="IPR006132">
    <property type="entry name" value="Asp/Orn_carbamoyltranf_P-bd"/>
</dbReference>
<feature type="binding site" evidence="7">
    <location>
        <position position="102"/>
    </location>
    <ligand>
        <name>carbamoyl phosphate</name>
        <dbReference type="ChEBI" id="CHEBI:58228"/>
    </ligand>
</feature>
<dbReference type="PANTHER" id="PTHR45753:SF6">
    <property type="entry name" value="ASPARTATE CARBAMOYLTRANSFERASE"/>
    <property type="match status" value="1"/>
</dbReference>
<accession>A0A917CGK3</accession>
<dbReference type="AlphaFoldDB" id="A0A917CGK3"/>
<feature type="binding site" evidence="7">
    <location>
        <position position="52"/>
    </location>
    <ligand>
        <name>carbamoyl phosphate</name>
        <dbReference type="ChEBI" id="CHEBI:58228"/>
    </ligand>
</feature>
<comment type="catalytic activity">
    <reaction evidence="6 7">
        <text>carbamoyl phosphate + L-aspartate = N-carbamoyl-L-aspartate + phosphate + H(+)</text>
        <dbReference type="Rhea" id="RHEA:20013"/>
        <dbReference type="ChEBI" id="CHEBI:15378"/>
        <dbReference type="ChEBI" id="CHEBI:29991"/>
        <dbReference type="ChEBI" id="CHEBI:32814"/>
        <dbReference type="ChEBI" id="CHEBI:43474"/>
        <dbReference type="ChEBI" id="CHEBI:58228"/>
        <dbReference type="EC" id="2.1.3.2"/>
    </reaction>
</comment>
<dbReference type="PRINTS" id="PR00101">
    <property type="entry name" value="ATCASE"/>
</dbReference>
<evidence type="ECO:0000259" key="8">
    <source>
        <dbReference type="Pfam" id="PF00185"/>
    </source>
</evidence>
<dbReference type="InterPro" id="IPR002082">
    <property type="entry name" value="Asp_carbamoyltransf"/>
</dbReference>
<dbReference type="EMBL" id="BMEO01000001">
    <property type="protein sequence ID" value="GGF85700.1"/>
    <property type="molecule type" value="Genomic_DNA"/>
</dbReference>
<dbReference type="Gene3D" id="3.40.50.1370">
    <property type="entry name" value="Aspartate/ornithine carbamoyltransferase"/>
    <property type="match status" value="2"/>
</dbReference>
<feature type="binding site" evidence="7">
    <location>
        <position position="80"/>
    </location>
    <ligand>
        <name>L-aspartate</name>
        <dbReference type="ChEBI" id="CHEBI:29991"/>
    </ligand>
</feature>
<dbReference type="InterPro" id="IPR036901">
    <property type="entry name" value="Asp/Orn_carbamoylTrfase_sf"/>
</dbReference>
<protein>
    <recommendedName>
        <fullName evidence="7">Aspartate carbamoyltransferase</fullName>
        <ecNumber evidence="7">2.1.3.2</ecNumber>
    </recommendedName>
    <alternativeName>
        <fullName evidence="7">Aspartate transcarbamylase</fullName>
        <shortName evidence="7">ATCase</shortName>
    </alternativeName>
</protein>
<evidence type="ECO:0000256" key="7">
    <source>
        <dbReference type="HAMAP-Rule" id="MF_00001"/>
    </source>
</evidence>
<name>A0A917CGK3_9GAMM</name>
<dbReference type="GO" id="GO:0016597">
    <property type="term" value="F:amino acid binding"/>
    <property type="evidence" value="ECO:0007669"/>
    <property type="project" value="InterPro"/>
</dbReference>
<dbReference type="InterPro" id="IPR006131">
    <property type="entry name" value="Asp_carbamoyltransf_Asp/Orn-bd"/>
</dbReference>
<keyword evidence="11" id="KW-1185">Reference proteome</keyword>
<evidence type="ECO:0000256" key="6">
    <source>
        <dbReference type="ARBA" id="ARBA00048859"/>
    </source>
</evidence>
<dbReference type="GO" id="GO:0044205">
    <property type="term" value="P:'de novo' UMP biosynthetic process"/>
    <property type="evidence" value="ECO:0007669"/>
    <property type="project" value="UniProtKB-UniRule"/>
</dbReference>
<feature type="binding site" evidence="7">
    <location>
        <position position="217"/>
    </location>
    <ligand>
        <name>L-aspartate</name>
        <dbReference type="ChEBI" id="CHEBI:29991"/>
    </ligand>
</feature>
<comment type="subunit">
    <text evidence="7">Heterododecamer (2C3:3R2) of six catalytic PyrB chains organized as two trimers (C3), and six regulatory PyrI chains organized as three dimers (R2).</text>
</comment>
<feature type="domain" description="Aspartate/ornithine carbamoyltransferase carbamoyl-P binding" evidence="9">
    <location>
        <begin position="2"/>
        <end position="143"/>
    </location>
</feature>
<dbReference type="Pfam" id="PF02729">
    <property type="entry name" value="OTCace_N"/>
    <property type="match status" value="1"/>
</dbReference>
<feature type="binding site" evidence="7">
    <location>
        <position position="258"/>
    </location>
    <ligand>
        <name>carbamoyl phosphate</name>
        <dbReference type="ChEBI" id="CHEBI:58228"/>
    </ligand>
</feature>
<dbReference type="HAMAP" id="MF_00001">
    <property type="entry name" value="Asp_carb_tr"/>
    <property type="match status" value="1"/>
</dbReference>
<comment type="similarity">
    <text evidence="2 7">Belongs to the aspartate/ornithine carbamoyltransferase superfamily. ATCase family.</text>
</comment>
<sequence length="298" mass="33246">MKHLLDIKDLSKTDLKQLFERADKLKALTSTERIQRLTGRQVVCLFYENSTRTLLSFQLAADALGASVFNLPLQHSSAQKGESFTDTIQTIAAMAPDALVMRHPKDHVHRDIVDLLPENVHLINAGDGQNQHPTQALLDLYTIGQHKSRFEGLKVVIIGDIKHSRVAKSLIDGLTTLGTSNIHVYGPDHLIPEPYTPLKAPDMRAALDQTDVVVMLRIQKERFEQHESLHIDRWFAQYGLDQEKLSLAQKDAIVMHPGPLNRGIEISSAVADGPQSVILQQVRNGVLMRQAVLDCLLS</sequence>
<keyword evidence="3 7" id="KW-0808">Transferase</keyword>
<feature type="binding site" evidence="7">
    <location>
        <position position="259"/>
    </location>
    <ligand>
        <name>carbamoyl phosphate</name>
        <dbReference type="ChEBI" id="CHEBI:58228"/>
    </ligand>
</feature>
<evidence type="ECO:0000259" key="9">
    <source>
        <dbReference type="Pfam" id="PF02729"/>
    </source>
</evidence>
<dbReference type="SUPFAM" id="SSF53671">
    <property type="entry name" value="Aspartate/ornithine carbamoyltransferase"/>
    <property type="match status" value="1"/>
</dbReference>
<feature type="binding site" evidence="7">
    <location>
        <position position="132"/>
    </location>
    <ligand>
        <name>carbamoyl phosphate</name>
        <dbReference type="ChEBI" id="CHEBI:58228"/>
    </ligand>
</feature>
<dbReference type="GO" id="GO:0006520">
    <property type="term" value="P:amino acid metabolic process"/>
    <property type="evidence" value="ECO:0007669"/>
    <property type="project" value="InterPro"/>
</dbReference>
<feature type="binding site" evidence="7">
    <location>
        <position position="53"/>
    </location>
    <ligand>
        <name>carbamoyl phosphate</name>
        <dbReference type="ChEBI" id="CHEBI:58228"/>
    </ligand>
</feature>
<dbReference type="RefSeq" id="WP_188363936.1">
    <property type="nucleotide sequence ID" value="NZ_BAABJF010000011.1"/>
</dbReference>
<dbReference type="GO" id="GO:0004070">
    <property type="term" value="F:aspartate carbamoyltransferase activity"/>
    <property type="evidence" value="ECO:0007669"/>
    <property type="project" value="UniProtKB-UniRule"/>
</dbReference>
<evidence type="ECO:0000256" key="4">
    <source>
        <dbReference type="ARBA" id="ARBA00022975"/>
    </source>
</evidence>
<dbReference type="PROSITE" id="PS00097">
    <property type="entry name" value="CARBAMOYLTRANSFERASE"/>
    <property type="match status" value="1"/>
</dbReference>
<proteinExistence type="inferred from homology"/>
<keyword evidence="4 7" id="KW-0665">Pyrimidine biosynthesis</keyword>
<feature type="binding site" evidence="7">
    <location>
        <position position="135"/>
    </location>
    <ligand>
        <name>carbamoyl phosphate</name>
        <dbReference type="ChEBI" id="CHEBI:58228"/>
    </ligand>
</feature>
<reference evidence="10" key="2">
    <citation type="submission" date="2020-09" db="EMBL/GenBank/DDBJ databases">
        <authorList>
            <person name="Sun Q."/>
            <person name="Zhou Y."/>
        </authorList>
    </citation>
    <scope>NUCLEOTIDE SEQUENCE</scope>
    <source>
        <strain evidence="10">CGMCC 1.12181</strain>
    </source>
</reference>
<dbReference type="PANTHER" id="PTHR45753">
    <property type="entry name" value="ORNITHINE CARBAMOYLTRANSFERASE, MITOCHONDRIAL"/>
    <property type="match status" value="1"/>
</dbReference>
<dbReference type="NCBIfam" id="TIGR00670">
    <property type="entry name" value="asp_carb_tr"/>
    <property type="match status" value="1"/>
</dbReference>
<dbReference type="NCBIfam" id="NF002032">
    <property type="entry name" value="PRK00856.1"/>
    <property type="match status" value="1"/>
</dbReference>
<feature type="binding site" evidence="7">
    <location>
        <position position="165"/>
    </location>
    <ligand>
        <name>L-aspartate</name>
        <dbReference type="ChEBI" id="CHEBI:29991"/>
    </ligand>
</feature>
<feature type="domain" description="Aspartate/ornithine carbamoyltransferase Asp/Orn-binding" evidence="8">
    <location>
        <begin position="151"/>
        <end position="294"/>
    </location>
</feature>
<dbReference type="InterPro" id="IPR006130">
    <property type="entry name" value="Asp/Orn_carbamoylTrfase"/>
</dbReference>
<evidence type="ECO:0000256" key="5">
    <source>
        <dbReference type="ARBA" id="ARBA00043884"/>
    </source>
</evidence>
<evidence type="ECO:0000256" key="3">
    <source>
        <dbReference type="ARBA" id="ARBA00022679"/>
    </source>
</evidence>
<dbReference type="PRINTS" id="PR00100">
    <property type="entry name" value="AOTCASE"/>
</dbReference>
<dbReference type="GO" id="GO:0006207">
    <property type="term" value="P:'de novo' pyrimidine nucleobase biosynthetic process"/>
    <property type="evidence" value="ECO:0007669"/>
    <property type="project" value="InterPro"/>
</dbReference>
<dbReference type="Pfam" id="PF00185">
    <property type="entry name" value="OTCace"/>
    <property type="match status" value="1"/>
</dbReference>